<organism evidence="1 2">
    <name type="scientific">Steinernema carpocapsae</name>
    <name type="common">Entomopathogenic nematode</name>
    <dbReference type="NCBI Taxonomy" id="34508"/>
    <lineage>
        <taxon>Eukaryota</taxon>
        <taxon>Metazoa</taxon>
        <taxon>Ecdysozoa</taxon>
        <taxon>Nematoda</taxon>
        <taxon>Chromadorea</taxon>
        <taxon>Rhabditida</taxon>
        <taxon>Tylenchina</taxon>
        <taxon>Panagrolaimomorpha</taxon>
        <taxon>Strongyloidoidea</taxon>
        <taxon>Steinernematidae</taxon>
        <taxon>Steinernema</taxon>
    </lineage>
</organism>
<reference evidence="1 2" key="1">
    <citation type="journal article" date="2015" name="Genome Biol.">
        <title>Comparative genomics of Steinernema reveals deeply conserved gene regulatory networks.</title>
        <authorList>
            <person name="Dillman A.R."/>
            <person name="Macchietto M."/>
            <person name="Porter C.F."/>
            <person name="Rogers A."/>
            <person name="Williams B."/>
            <person name="Antoshechkin I."/>
            <person name="Lee M.M."/>
            <person name="Goodwin Z."/>
            <person name="Lu X."/>
            <person name="Lewis E.E."/>
            <person name="Goodrich-Blair H."/>
            <person name="Stock S.P."/>
            <person name="Adams B.J."/>
            <person name="Sternberg P.W."/>
            <person name="Mortazavi A."/>
        </authorList>
    </citation>
    <scope>NUCLEOTIDE SEQUENCE [LARGE SCALE GENOMIC DNA]</scope>
    <source>
        <strain evidence="1 2">ALL</strain>
    </source>
</reference>
<accession>A0A4U5MMZ5</accession>
<dbReference type="Proteomes" id="UP000298663">
    <property type="component" value="Unassembled WGS sequence"/>
</dbReference>
<proteinExistence type="predicted"/>
<comment type="caution">
    <text evidence="1">The sequence shown here is derived from an EMBL/GenBank/DDBJ whole genome shotgun (WGS) entry which is preliminary data.</text>
</comment>
<sequence length="177" mass="20205">MEICIALGEEDGYVRFAHAKAFNLHIYFDDPIAREELVIILGPCFFAGHSNCRVPMLQRKDGDSRLNDDFVIANARDCKNVRIDSRDITISANLKFLKYLKPIKTGEIDEIGIENLNFHAETKPETISENEDTVIKNMFTAAFALNQQLPFSLSNRSASRQILMILHSDFSQNRIWP</sequence>
<name>A0A4U5MMZ5_STECR</name>
<dbReference type="EMBL" id="AZBU02000007">
    <property type="protein sequence ID" value="TKR70573.1"/>
    <property type="molecule type" value="Genomic_DNA"/>
</dbReference>
<dbReference type="AlphaFoldDB" id="A0A4U5MMZ5"/>
<protein>
    <submittedName>
        <fullName evidence="1">Uncharacterized protein</fullName>
    </submittedName>
</protein>
<keyword evidence="2" id="KW-1185">Reference proteome</keyword>
<gene>
    <name evidence="1" type="ORF">L596_022580</name>
</gene>
<evidence type="ECO:0000313" key="2">
    <source>
        <dbReference type="Proteomes" id="UP000298663"/>
    </source>
</evidence>
<evidence type="ECO:0000313" key="1">
    <source>
        <dbReference type="EMBL" id="TKR70573.1"/>
    </source>
</evidence>
<reference evidence="1 2" key="2">
    <citation type="journal article" date="2019" name="G3 (Bethesda)">
        <title>Hybrid Assembly of the Genome of the Entomopathogenic Nematode Steinernema carpocapsae Identifies the X-Chromosome.</title>
        <authorList>
            <person name="Serra L."/>
            <person name="Macchietto M."/>
            <person name="Macias-Munoz A."/>
            <person name="McGill C.J."/>
            <person name="Rodriguez I.M."/>
            <person name="Rodriguez B."/>
            <person name="Murad R."/>
            <person name="Mortazavi A."/>
        </authorList>
    </citation>
    <scope>NUCLEOTIDE SEQUENCE [LARGE SCALE GENOMIC DNA]</scope>
    <source>
        <strain evidence="1 2">ALL</strain>
    </source>
</reference>